<evidence type="ECO:0000313" key="3">
    <source>
        <dbReference type="Proteomes" id="UP000011761"/>
    </source>
</evidence>
<dbReference type="KEGG" id="bcom:BAUCODRAFT_29838"/>
<evidence type="ECO:0000256" key="1">
    <source>
        <dbReference type="SAM" id="MobiDB-lite"/>
    </source>
</evidence>
<dbReference type="Proteomes" id="UP000011761">
    <property type="component" value="Unassembled WGS sequence"/>
</dbReference>
<proteinExistence type="predicted"/>
<sequence length="59" mass="6568">MLVESQTTSGYSIATLIVQTERAIHTASLMRQSFAESRSLPPDPRKRVPLSQNEQADHS</sequence>
<dbReference type="AlphaFoldDB" id="M2LXT3"/>
<reference evidence="2 3" key="1">
    <citation type="journal article" date="2012" name="PLoS Pathog.">
        <title>Diverse lifestyles and strategies of plant pathogenesis encoded in the genomes of eighteen Dothideomycetes fungi.</title>
        <authorList>
            <person name="Ohm R.A."/>
            <person name="Feau N."/>
            <person name="Henrissat B."/>
            <person name="Schoch C.L."/>
            <person name="Horwitz B.A."/>
            <person name="Barry K.W."/>
            <person name="Condon B.J."/>
            <person name="Copeland A.C."/>
            <person name="Dhillon B."/>
            <person name="Glaser F."/>
            <person name="Hesse C.N."/>
            <person name="Kosti I."/>
            <person name="LaButti K."/>
            <person name="Lindquist E.A."/>
            <person name="Lucas S."/>
            <person name="Salamov A.A."/>
            <person name="Bradshaw R.E."/>
            <person name="Ciuffetti L."/>
            <person name="Hamelin R.C."/>
            <person name="Kema G.H.J."/>
            <person name="Lawrence C."/>
            <person name="Scott J.A."/>
            <person name="Spatafora J.W."/>
            <person name="Turgeon B.G."/>
            <person name="de Wit P.J.G.M."/>
            <person name="Zhong S."/>
            <person name="Goodwin S.B."/>
            <person name="Grigoriev I.V."/>
        </authorList>
    </citation>
    <scope>NUCLEOTIDE SEQUENCE [LARGE SCALE GENOMIC DNA]</scope>
    <source>
        <strain evidence="2 3">UAMH 10762</strain>
    </source>
</reference>
<dbReference type="HOGENOM" id="CLU_2960370_0_0_1"/>
<feature type="compositionally biased region" description="Polar residues" evidence="1">
    <location>
        <begin position="50"/>
        <end position="59"/>
    </location>
</feature>
<name>M2LXT3_BAUPA</name>
<accession>M2LXT3</accession>
<feature type="region of interest" description="Disordered" evidence="1">
    <location>
        <begin position="34"/>
        <end position="59"/>
    </location>
</feature>
<dbReference type="EMBL" id="KB445551">
    <property type="protein sequence ID" value="EMC99487.1"/>
    <property type="molecule type" value="Genomic_DNA"/>
</dbReference>
<keyword evidence="3" id="KW-1185">Reference proteome</keyword>
<protein>
    <submittedName>
        <fullName evidence="2">Uncharacterized protein</fullName>
    </submittedName>
</protein>
<gene>
    <name evidence="2" type="ORF">BAUCODRAFT_29838</name>
</gene>
<dbReference type="GeneID" id="19111030"/>
<organism evidence="2 3">
    <name type="scientific">Baudoinia panamericana (strain UAMH 10762)</name>
    <name type="common">Angels' share fungus</name>
    <name type="synonym">Baudoinia compniacensis (strain UAMH 10762)</name>
    <dbReference type="NCBI Taxonomy" id="717646"/>
    <lineage>
        <taxon>Eukaryota</taxon>
        <taxon>Fungi</taxon>
        <taxon>Dikarya</taxon>
        <taxon>Ascomycota</taxon>
        <taxon>Pezizomycotina</taxon>
        <taxon>Dothideomycetes</taxon>
        <taxon>Dothideomycetidae</taxon>
        <taxon>Mycosphaerellales</taxon>
        <taxon>Teratosphaeriaceae</taxon>
        <taxon>Baudoinia</taxon>
    </lineage>
</organism>
<dbReference type="RefSeq" id="XP_007672887.1">
    <property type="nucleotide sequence ID" value="XM_007674697.1"/>
</dbReference>
<evidence type="ECO:0000313" key="2">
    <source>
        <dbReference type="EMBL" id="EMC99487.1"/>
    </source>
</evidence>